<gene>
    <name evidence="1" type="ORF">CP97_09595</name>
</gene>
<dbReference type="AlphaFoldDB" id="A0A0H4VYJ7"/>
<name>A0A0H4VYJ7_9SPHN</name>
<accession>A0A0H4VYJ7</accession>
<dbReference type="EMBL" id="CP011310">
    <property type="protein sequence ID" value="AKQ42218.1"/>
    <property type="molecule type" value="Genomic_DNA"/>
</dbReference>
<dbReference type="PATRIC" id="fig|1648404.4.peg.1999"/>
<dbReference type="RefSeq" id="WP_048885746.1">
    <property type="nucleotide sequence ID" value="NZ_CP011310.1"/>
</dbReference>
<proteinExistence type="predicted"/>
<reference evidence="2" key="2">
    <citation type="submission" date="2015-04" db="EMBL/GenBank/DDBJ databases">
        <title>The complete genome sequence of Erythrobacter sp. s21-N3.</title>
        <authorList>
            <person name="Zhuang L."/>
            <person name="Liu Y."/>
            <person name="Shao Z."/>
        </authorList>
    </citation>
    <scope>NUCLEOTIDE SEQUENCE [LARGE SCALE GENOMIC DNA]</scope>
    <source>
        <strain evidence="2">s21-N3</strain>
    </source>
</reference>
<reference evidence="1 2" key="1">
    <citation type="journal article" date="2015" name="Int. J. Syst. Evol. Microbiol.">
        <title>Erythrobacter atlanticus sp. nov., a bacterium from ocean sediment able to degrade polycyclic aromatic hydrocarbons.</title>
        <authorList>
            <person name="Zhuang L."/>
            <person name="Liu Y."/>
            <person name="Wang L."/>
            <person name="Wang W."/>
            <person name="Shao Z."/>
        </authorList>
    </citation>
    <scope>NUCLEOTIDE SEQUENCE [LARGE SCALE GENOMIC DNA]</scope>
    <source>
        <strain evidence="2">s21-N3</strain>
    </source>
</reference>
<dbReference type="STRING" id="1648404.CP97_09595"/>
<organism evidence="1 2">
    <name type="scientific">Aurantiacibacter atlanticus</name>
    <dbReference type="NCBI Taxonomy" id="1648404"/>
    <lineage>
        <taxon>Bacteria</taxon>
        <taxon>Pseudomonadati</taxon>
        <taxon>Pseudomonadota</taxon>
        <taxon>Alphaproteobacteria</taxon>
        <taxon>Sphingomonadales</taxon>
        <taxon>Erythrobacteraceae</taxon>
        <taxon>Aurantiacibacter</taxon>
    </lineage>
</organism>
<dbReference type="Proteomes" id="UP000059113">
    <property type="component" value="Chromosome"/>
</dbReference>
<keyword evidence="2" id="KW-1185">Reference proteome</keyword>
<evidence type="ECO:0000313" key="1">
    <source>
        <dbReference type="EMBL" id="AKQ42218.1"/>
    </source>
</evidence>
<sequence>MSDNGQSGASALSMEDDLHASLARGNVTLASATPILQHLLENHDRTMFSDEIIARIGGMVMHVARQIHDLLEANSEKEFDGSQFVDLSKAFASAISGNSEFLTHLHALAIETQMTERLSERSGLDPVLSPLLQDFVASGEEEVATAAMRALAAQARFVQHQRRMELPLSELPEPLFDLLLRYLDELGGQFVDTNKIAPSLRAHYDPAKARTAQLCAVLKAMPYAPVHALEIDHAGVAFFLTALHLASGETRDVLALALCESQVARLSLSLRCGSAETSEISQLLSVLHPDVKVPEGVAGLDPTTAVAMLAQTRMDQ</sequence>
<dbReference type="OrthoDB" id="7390251at2"/>
<evidence type="ECO:0000313" key="2">
    <source>
        <dbReference type="Proteomes" id="UP000059113"/>
    </source>
</evidence>
<protein>
    <submittedName>
        <fullName evidence="1">Uncharacterized protein</fullName>
    </submittedName>
</protein>
<dbReference type="KEGG" id="ery:CP97_09595"/>